<name>A0A7D4AMG9_ACTVE</name>
<gene>
    <name evidence="3" type="ORF">ACTIVE_2027</name>
</gene>
<organism evidence="3 4">
    <name type="scientific">Actinomadura verrucosospora</name>
    <dbReference type="NCBI Taxonomy" id="46165"/>
    <lineage>
        <taxon>Bacteria</taxon>
        <taxon>Bacillati</taxon>
        <taxon>Actinomycetota</taxon>
        <taxon>Actinomycetes</taxon>
        <taxon>Streptosporangiales</taxon>
        <taxon>Thermomonosporaceae</taxon>
        <taxon>Actinomadura</taxon>
    </lineage>
</organism>
<sequence length="1093" mass="116982">MEDHLPDEDALVLPDTWRRALHTRRGGLPGPDVRVDAKAPRKADAVTGRPGGAVRTMLEGRSGDPGLAAAAGRHLGGEPDPVGAAAVAVAAGLEGAGGVPQAVLVDALIVEHGLPFAACALVELASMKATRTGPGPWVGTWTGVERRGTDDVSGAAPETLRRVRALLASADDETYAEAVERLAAHRSGRANGRLVSYLVPTRDDWVDECCAAGSGAPNARRSQSQLLMMALGKRAQLTAASRLFWGDASRELLATLIDGIGAGAAGYLAGQADDAYLESAERKRVFEAIALLPSDEAFQALLDRAGRKHARAALNEAARRFPVRAMRLLARAGADDLLRAHVGAHAELAAAVLPDLPQDAAGAVERALASTARVPVAAPDEVPGLLADPPWSRPRRPVVDGLQAPEPRMAWRDGEREAWLGTDPGIVRPDVSDWAAYVEDLKAGKRGVHQVQVVVHGPEELVRPLLAGLNGRSRLHSREWGRVAVARYELDMVPLALRMAKSDTGLWGDHLLPVLDERVAEQAAGWLAKGGDHDRPGRAWFARHGLGAVALLVPAALGTKAGRYRPAEVALRHLAAEHGRDGVVDAARDAHGGEAADAVEALLSASPVETGLEQPAKTGEWADPAALPQVLLRGGGRALPADAVRHLIELLTLPAPYGMDELRAACEPGSVAEFGWALFEKWREAGNPPRDRWAMTQLGRTGDDATVRLLTPVIRAWPGEGGHKNAVNGLGVLAEIGSDVALMHLHGIAQKVKFKGLKAEAEARIREVADRLGLTTEQLADRLVPTFGLDAAGTMVLDYGPRRFVVGLDEHLAPFVSDEDGKRRKALPKPGAKDDPELAPAAHQRFAALKKDLRAAASGQLVRLEQAMVTRREWTPAEFGDFIVRHPLVRHIARRLVWIAQDGGTAAAFRVAEDGTFADAGDDAFALPERARVRIAHPLHLDGALEAWSEVFADYEIIQPFPQLNRPVRTLDEQQRGGGRLERFEGLKVPFGKVLGLVKRGWARGEPQDAGGERWISRRVADGRYVVIDLDPGISVGAVDATGDHQTLDYVWFATEPTDYRPRKGTPLKFGDLDPVMASEILADLDTLAEAAV</sequence>
<protein>
    <submittedName>
        <fullName evidence="3">WGR domain-containing protein</fullName>
    </submittedName>
</protein>
<feature type="domain" description="DUF4132" evidence="2">
    <location>
        <begin position="821"/>
        <end position="1002"/>
    </location>
</feature>
<dbReference type="Pfam" id="PF13569">
    <property type="entry name" value="DUF4132"/>
    <property type="match status" value="1"/>
</dbReference>
<dbReference type="InterPro" id="IPR025406">
    <property type="entry name" value="DUF4132"/>
</dbReference>
<dbReference type="AlphaFoldDB" id="A0A7D4AMG9"/>
<accession>A0A7D4AMG9</accession>
<feature type="region of interest" description="Disordered" evidence="1">
    <location>
        <begin position="819"/>
        <end position="838"/>
    </location>
</feature>
<dbReference type="EMBL" id="CP053892">
    <property type="protein sequence ID" value="QKG20389.1"/>
    <property type="molecule type" value="Genomic_DNA"/>
</dbReference>
<proteinExistence type="predicted"/>
<reference evidence="3 4" key="1">
    <citation type="submission" date="2020-05" db="EMBL/GenBank/DDBJ databases">
        <title>Actinomadura verrucosospora NRRL-B18236 (PFL_A860) Genome sequencing and assembly.</title>
        <authorList>
            <person name="Samborskyy M."/>
        </authorList>
    </citation>
    <scope>NUCLEOTIDE SEQUENCE [LARGE SCALE GENOMIC DNA]</scope>
    <source>
        <strain evidence="3 4">NRRL:B18236</strain>
    </source>
</reference>
<evidence type="ECO:0000259" key="2">
    <source>
        <dbReference type="Pfam" id="PF13569"/>
    </source>
</evidence>
<dbReference type="RefSeq" id="WP_173094812.1">
    <property type="nucleotide sequence ID" value="NZ_CP053892.1"/>
</dbReference>
<evidence type="ECO:0000256" key="1">
    <source>
        <dbReference type="SAM" id="MobiDB-lite"/>
    </source>
</evidence>
<keyword evidence="4" id="KW-1185">Reference proteome</keyword>
<evidence type="ECO:0000313" key="4">
    <source>
        <dbReference type="Proteomes" id="UP000501240"/>
    </source>
</evidence>
<dbReference type="Proteomes" id="UP000501240">
    <property type="component" value="Chromosome"/>
</dbReference>
<evidence type="ECO:0000313" key="3">
    <source>
        <dbReference type="EMBL" id="QKG20389.1"/>
    </source>
</evidence>